<keyword evidence="4" id="KW-1185">Reference proteome</keyword>
<feature type="region of interest" description="Disordered" evidence="1">
    <location>
        <begin position="1"/>
        <end position="62"/>
    </location>
</feature>
<dbReference type="InterPro" id="IPR050868">
    <property type="entry name" value="ELMO_domain-containing"/>
</dbReference>
<sequence>MTKQDTSDVKIEEDLQEETSFPDMGMQRIRQDSSSGSEFDFELPPVKKKIDDPGTETDATKKSIVEIKSEQKSEQKTVVIETSQASVSPREIPSTLHSITANAKKIIEYKEECSSNDVSQTISQKKAAEDWENVQTIEPASLPESTPLLSYFEMQEELLRVDHSSVKSNIHISVDRHGFSALKHFLFGPPKMHRNLHVNREKIFCIAASSFNNSDKLHTRALQTIYRCLTGSRFDCSRFGSHWEEIGFQGNDPSTDLRGVGLLGLVNLIYLLRDPKCHMIAKDIYKLSLHPTQNFPFCVMGINMTRITLQSLREDCLNKECNKREDVLNVVNDFYAGIYLHMYQLWKSKGKTISDSGFVIKHLETEAKKNPHHILKNLEDYIHSKKSTASTVNLDNMDPGGDNFLSVCDTEAGQY</sequence>
<dbReference type="PANTHER" id="PTHR12771:SF2">
    <property type="entry name" value="ELMO DOMAIN-CONTAINING PROTEIN 3"/>
    <property type="match status" value="1"/>
</dbReference>
<reference evidence="3" key="1">
    <citation type="submission" date="2021-03" db="EMBL/GenBank/DDBJ databases">
        <authorList>
            <person name="Bekaert M."/>
        </authorList>
    </citation>
    <scope>NUCLEOTIDE SEQUENCE</scope>
</reference>
<proteinExistence type="predicted"/>
<dbReference type="Proteomes" id="UP000683360">
    <property type="component" value="Unassembled WGS sequence"/>
</dbReference>
<accession>A0A8S3SIN2</accession>
<dbReference type="PROSITE" id="PS51335">
    <property type="entry name" value="ELMO"/>
    <property type="match status" value="1"/>
</dbReference>
<dbReference type="PANTHER" id="PTHR12771">
    <property type="entry name" value="ENGULFMENT AND CELL MOTILITY"/>
    <property type="match status" value="1"/>
</dbReference>
<dbReference type="OrthoDB" id="266227at2759"/>
<evidence type="ECO:0000313" key="3">
    <source>
        <dbReference type="EMBL" id="CAG2220082.1"/>
    </source>
</evidence>
<feature type="domain" description="ELMO" evidence="2">
    <location>
        <begin position="217"/>
        <end position="371"/>
    </location>
</feature>
<name>A0A8S3SIN2_MYTED</name>
<comment type="caution">
    <text evidence="3">The sequence shown here is derived from an EMBL/GenBank/DDBJ whole genome shotgun (WGS) entry which is preliminary data.</text>
</comment>
<evidence type="ECO:0000259" key="2">
    <source>
        <dbReference type="PROSITE" id="PS51335"/>
    </source>
</evidence>
<dbReference type="AlphaFoldDB" id="A0A8S3SIN2"/>
<protein>
    <submittedName>
        <fullName evidence="3">ELMOD</fullName>
    </submittedName>
</protein>
<dbReference type="Pfam" id="PF04727">
    <property type="entry name" value="ELMO_CED12"/>
    <property type="match status" value="1"/>
</dbReference>
<feature type="compositionally biased region" description="Basic and acidic residues" evidence="1">
    <location>
        <begin position="48"/>
        <end position="62"/>
    </location>
</feature>
<gene>
    <name evidence="3" type="ORF">MEDL_33583</name>
</gene>
<evidence type="ECO:0000313" key="4">
    <source>
        <dbReference type="Proteomes" id="UP000683360"/>
    </source>
</evidence>
<dbReference type="EMBL" id="CAJPWZ010001649">
    <property type="protein sequence ID" value="CAG2220082.1"/>
    <property type="molecule type" value="Genomic_DNA"/>
</dbReference>
<dbReference type="InterPro" id="IPR006816">
    <property type="entry name" value="ELMO_dom"/>
</dbReference>
<organism evidence="3 4">
    <name type="scientific">Mytilus edulis</name>
    <name type="common">Blue mussel</name>
    <dbReference type="NCBI Taxonomy" id="6550"/>
    <lineage>
        <taxon>Eukaryota</taxon>
        <taxon>Metazoa</taxon>
        <taxon>Spiralia</taxon>
        <taxon>Lophotrochozoa</taxon>
        <taxon>Mollusca</taxon>
        <taxon>Bivalvia</taxon>
        <taxon>Autobranchia</taxon>
        <taxon>Pteriomorphia</taxon>
        <taxon>Mytilida</taxon>
        <taxon>Mytiloidea</taxon>
        <taxon>Mytilidae</taxon>
        <taxon>Mytilinae</taxon>
        <taxon>Mytilus</taxon>
    </lineage>
</organism>
<feature type="compositionally biased region" description="Basic and acidic residues" evidence="1">
    <location>
        <begin position="1"/>
        <end position="13"/>
    </location>
</feature>
<evidence type="ECO:0000256" key="1">
    <source>
        <dbReference type="SAM" id="MobiDB-lite"/>
    </source>
</evidence>